<feature type="compositionally biased region" description="Basic and acidic residues" evidence="1">
    <location>
        <begin position="1"/>
        <end position="10"/>
    </location>
</feature>
<dbReference type="RefSeq" id="WP_190056353.1">
    <property type="nucleotide sequence ID" value="NZ_BMWH01000003.1"/>
</dbReference>
<proteinExistence type="predicted"/>
<accession>A0A918V7V6</accession>
<reference evidence="2" key="2">
    <citation type="submission" date="2020-09" db="EMBL/GenBank/DDBJ databases">
        <authorList>
            <person name="Sun Q."/>
            <person name="Ohkuma M."/>
        </authorList>
    </citation>
    <scope>NUCLEOTIDE SEQUENCE</scope>
    <source>
        <strain evidence="2">JCM 5016</strain>
    </source>
</reference>
<feature type="region of interest" description="Disordered" evidence="1">
    <location>
        <begin position="87"/>
        <end position="329"/>
    </location>
</feature>
<evidence type="ECO:0000313" key="3">
    <source>
        <dbReference type="Proteomes" id="UP000623010"/>
    </source>
</evidence>
<evidence type="ECO:0008006" key="4">
    <source>
        <dbReference type="Google" id="ProtNLM"/>
    </source>
</evidence>
<dbReference type="AlphaFoldDB" id="A0A918V7V6"/>
<feature type="compositionally biased region" description="Low complexity" evidence="1">
    <location>
        <begin position="201"/>
        <end position="211"/>
    </location>
</feature>
<sequence>MSADEVRDGGGADPARARTGPRHAAPRKPLFTRFQMPAGKAIAVAAMPTAVLMGMGFTPTLALAADHPSATSSRSLTADEYKDCVAALEDSPTASPTDSAGPSPSASASGGDFATPSPSASPEAGTADTQKSARKSADKSTDTGGSPGSSDTTGTAGKTSSPDSGSDDKATPAPSASASSSDTATASSSAPSAPSGGGGLLDSLGDALTGVLTGGSASGSAGPTGSDTSSASPTPSASPSARPTGDTAAGSGTAEDTVGKAADTVKGTVRGAAGTATGAAGDTAKAAERAAGAATSSASPSPSASASSSPRPSPSESASPSANCPAATDAEGGVEDIAALPDDPWYLQASSLLLKGADYKGVVKVRTANGTVKRVLKYVISGGTDIGDLHQIVKDRQTGKTYHVQAAKGSTSTIRDGDTVMYTESISGNLLGLVPVTFDPDHPPPLNIPLIYFTHVKVTQAGQFGGTLTVPGLHQYID</sequence>
<feature type="compositionally biased region" description="Low complexity" evidence="1">
    <location>
        <begin position="171"/>
        <end position="194"/>
    </location>
</feature>
<feature type="region of interest" description="Disordered" evidence="1">
    <location>
        <begin position="1"/>
        <end position="32"/>
    </location>
</feature>
<feature type="compositionally biased region" description="Low complexity" evidence="1">
    <location>
        <begin position="91"/>
        <end position="112"/>
    </location>
</feature>
<feature type="compositionally biased region" description="Low complexity" evidence="1">
    <location>
        <begin position="218"/>
        <end position="244"/>
    </location>
</feature>
<reference evidence="2" key="1">
    <citation type="journal article" date="2014" name="Int. J. Syst. Evol. Microbiol.">
        <title>Complete genome sequence of Corynebacterium casei LMG S-19264T (=DSM 44701T), isolated from a smear-ripened cheese.</title>
        <authorList>
            <consortium name="US DOE Joint Genome Institute (JGI-PGF)"/>
            <person name="Walter F."/>
            <person name="Albersmeier A."/>
            <person name="Kalinowski J."/>
            <person name="Ruckert C."/>
        </authorList>
    </citation>
    <scope>NUCLEOTIDE SEQUENCE</scope>
    <source>
        <strain evidence="2">JCM 5016</strain>
    </source>
</reference>
<evidence type="ECO:0000313" key="2">
    <source>
        <dbReference type="EMBL" id="GGZ76827.1"/>
    </source>
</evidence>
<feature type="compositionally biased region" description="Low complexity" evidence="1">
    <location>
        <begin position="142"/>
        <end position="155"/>
    </location>
</feature>
<feature type="compositionally biased region" description="Low complexity" evidence="1">
    <location>
        <begin position="271"/>
        <end position="328"/>
    </location>
</feature>
<organism evidence="2 3">
    <name type="scientific">Streptomyces echinoruber</name>
    <dbReference type="NCBI Taxonomy" id="68898"/>
    <lineage>
        <taxon>Bacteria</taxon>
        <taxon>Bacillati</taxon>
        <taxon>Actinomycetota</taxon>
        <taxon>Actinomycetes</taxon>
        <taxon>Kitasatosporales</taxon>
        <taxon>Streptomycetaceae</taxon>
        <taxon>Streptomyces</taxon>
    </lineage>
</organism>
<gene>
    <name evidence="2" type="ORF">GCM10010389_13170</name>
</gene>
<comment type="caution">
    <text evidence="2">The sequence shown here is derived from an EMBL/GenBank/DDBJ whole genome shotgun (WGS) entry which is preliminary data.</text>
</comment>
<evidence type="ECO:0000256" key="1">
    <source>
        <dbReference type="SAM" id="MobiDB-lite"/>
    </source>
</evidence>
<dbReference type="EMBL" id="BMWH01000003">
    <property type="protein sequence ID" value="GGZ76827.1"/>
    <property type="molecule type" value="Genomic_DNA"/>
</dbReference>
<dbReference type="Proteomes" id="UP000623010">
    <property type="component" value="Unassembled WGS sequence"/>
</dbReference>
<name>A0A918V7V6_9ACTN</name>
<protein>
    <recommendedName>
        <fullName evidence="4">Membrane-bound hydrophilic protein</fullName>
    </recommendedName>
</protein>
<keyword evidence="3" id="KW-1185">Reference proteome</keyword>